<proteinExistence type="predicted"/>
<dbReference type="RefSeq" id="WP_109283188.1">
    <property type="nucleotide sequence ID" value="NZ_JBFAUK010000003.1"/>
</dbReference>
<protein>
    <submittedName>
        <fullName evidence="2">UBP-type zinc finger domain-containing protein</fullName>
    </submittedName>
</protein>
<dbReference type="PROSITE" id="PS50271">
    <property type="entry name" value="ZF_UBP"/>
    <property type="match status" value="1"/>
</dbReference>
<organism evidence="2 3">
    <name type="scientific">Streptomyces orinoci</name>
    <name type="common">Streptoverticillium orinoci</name>
    <dbReference type="NCBI Taxonomy" id="67339"/>
    <lineage>
        <taxon>Bacteria</taxon>
        <taxon>Bacillati</taxon>
        <taxon>Actinomycetota</taxon>
        <taxon>Actinomycetes</taxon>
        <taxon>Kitasatosporales</taxon>
        <taxon>Streptomycetaceae</taxon>
        <taxon>Streptomyces</taxon>
    </lineage>
</organism>
<dbReference type="SUPFAM" id="SSF57850">
    <property type="entry name" value="RING/U-box"/>
    <property type="match status" value="1"/>
</dbReference>
<evidence type="ECO:0000313" key="3">
    <source>
        <dbReference type="Proteomes" id="UP001552594"/>
    </source>
</evidence>
<keyword evidence="3" id="KW-1185">Reference proteome</keyword>
<evidence type="ECO:0000259" key="1">
    <source>
        <dbReference type="PROSITE" id="PS50271"/>
    </source>
</evidence>
<comment type="caution">
    <text evidence="2">The sequence shown here is derived from an EMBL/GenBank/DDBJ whole genome shotgun (WGS) entry which is preliminary data.</text>
</comment>
<gene>
    <name evidence="2" type="ORF">AB0L16_05990</name>
</gene>
<dbReference type="Pfam" id="PF02148">
    <property type="entry name" value="zf-UBP"/>
    <property type="match status" value="1"/>
</dbReference>
<accession>A0ABV3JT23</accession>
<dbReference type="InterPro" id="IPR001607">
    <property type="entry name" value="Znf_UBP"/>
</dbReference>
<dbReference type="Gene3D" id="3.30.40.10">
    <property type="entry name" value="Zinc/RING finger domain, C3HC4 (zinc finger)"/>
    <property type="match status" value="1"/>
</dbReference>
<sequence length="86" mass="9198">MIDCSHLAGLPRPEPAPLSATCEGCAADGGHPVQLRLCLVCGHVGCCDSSAGRHATAHFEETGHAVMRSFEPGQNWRWCYVDAHLV</sequence>
<name>A0ABV3JT23_STRON</name>
<dbReference type="Proteomes" id="UP001552594">
    <property type="component" value="Unassembled WGS sequence"/>
</dbReference>
<feature type="domain" description="UBP-type" evidence="1">
    <location>
        <begin position="2"/>
        <end position="86"/>
    </location>
</feature>
<reference evidence="2 3" key="1">
    <citation type="submission" date="2024-06" db="EMBL/GenBank/DDBJ databases">
        <title>The Natural Products Discovery Center: Release of the First 8490 Sequenced Strains for Exploring Actinobacteria Biosynthetic Diversity.</title>
        <authorList>
            <person name="Kalkreuter E."/>
            <person name="Kautsar S.A."/>
            <person name="Yang D."/>
            <person name="Bader C.D."/>
            <person name="Teijaro C.N."/>
            <person name="Fluegel L."/>
            <person name="Davis C.M."/>
            <person name="Simpson J.R."/>
            <person name="Lauterbach L."/>
            <person name="Steele A.D."/>
            <person name="Gui C."/>
            <person name="Meng S."/>
            <person name="Li G."/>
            <person name="Viehrig K."/>
            <person name="Ye F."/>
            <person name="Su P."/>
            <person name="Kiefer A.F."/>
            <person name="Nichols A."/>
            <person name="Cepeda A.J."/>
            <person name="Yan W."/>
            <person name="Fan B."/>
            <person name="Jiang Y."/>
            <person name="Adhikari A."/>
            <person name="Zheng C.-J."/>
            <person name="Schuster L."/>
            <person name="Cowan T.M."/>
            <person name="Smanski M.J."/>
            <person name="Chevrette M.G."/>
            <person name="De Carvalho L.P.S."/>
            <person name="Shen B."/>
        </authorList>
    </citation>
    <scope>NUCLEOTIDE SEQUENCE [LARGE SCALE GENOMIC DNA]</scope>
    <source>
        <strain evidence="2 3">NPDC052347</strain>
    </source>
</reference>
<dbReference type="InterPro" id="IPR013083">
    <property type="entry name" value="Znf_RING/FYVE/PHD"/>
</dbReference>
<evidence type="ECO:0000313" key="2">
    <source>
        <dbReference type="EMBL" id="MEV5506017.1"/>
    </source>
</evidence>
<dbReference type="EMBL" id="JBFAUK010000003">
    <property type="protein sequence ID" value="MEV5506017.1"/>
    <property type="molecule type" value="Genomic_DNA"/>
</dbReference>